<feature type="domain" description="Transglycosylase SLT" evidence="4">
    <location>
        <begin position="137"/>
        <end position="227"/>
    </location>
</feature>
<dbReference type="InterPro" id="IPR008258">
    <property type="entry name" value="Transglycosylase_SLT_dom_1"/>
</dbReference>
<feature type="chain" id="PRO_5012823929" evidence="3">
    <location>
        <begin position="22"/>
        <end position="270"/>
    </location>
</feature>
<dbReference type="GO" id="GO:0000270">
    <property type="term" value="P:peptidoglycan metabolic process"/>
    <property type="evidence" value="ECO:0007669"/>
    <property type="project" value="InterPro"/>
</dbReference>
<evidence type="ECO:0000256" key="1">
    <source>
        <dbReference type="ARBA" id="ARBA00007734"/>
    </source>
</evidence>
<keyword evidence="5" id="KW-0456">Lyase</keyword>
<organism evidence="5 6">
    <name type="scientific">Roseovarius gaetbuli</name>
    <dbReference type="NCBI Taxonomy" id="1356575"/>
    <lineage>
        <taxon>Bacteria</taxon>
        <taxon>Pseudomonadati</taxon>
        <taxon>Pseudomonadota</taxon>
        <taxon>Alphaproteobacteria</taxon>
        <taxon>Rhodobacterales</taxon>
        <taxon>Roseobacteraceae</taxon>
        <taxon>Roseovarius</taxon>
    </lineage>
</organism>
<evidence type="ECO:0000259" key="4">
    <source>
        <dbReference type="Pfam" id="PF01464"/>
    </source>
</evidence>
<dbReference type="SUPFAM" id="SSF53955">
    <property type="entry name" value="Lysozyme-like"/>
    <property type="match status" value="1"/>
</dbReference>
<feature type="signal peptide" evidence="3">
    <location>
        <begin position="1"/>
        <end position="21"/>
    </location>
</feature>
<dbReference type="PANTHER" id="PTHR37423">
    <property type="entry name" value="SOLUBLE LYTIC MUREIN TRANSGLYCOSYLASE-RELATED"/>
    <property type="match status" value="1"/>
</dbReference>
<evidence type="ECO:0000256" key="3">
    <source>
        <dbReference type="SAM" id="SignalP"/>
    </source>
</evidence>
<evidence type="ECO:0000313" key="5">
    <source>
        <dbReference type="EMBL" id="SLN48231.1"/>
    </source>
</evidence>
<accession>A0A1X6ZDW3</accession>
<keyword evidence="6" id="KW-1185">Reference proteome</keyword>
<reference evidence="6" key="1">
    <citation type="submission" date="2017-03" db="EMBL/GenBank/DDBJ databases">
        <authorList>
            <person name="Rodrigo-Torres L."/>
            <person name="Arahal R.D."/>
            <person name="Lucena T."/>
        </authorList>
    </citation>
    <scope>NUCLEOTIDE SEQUENCE [LARGE SCALE GENOMIC DNA]</scope>
    <source>
        <strain evidence="6">CECT 8370</strain>
    </source>
</reference>
<dbReference type="OrthoDB" id="9815002at2"/>
<dbReference type="EC" id="4.2.2.-" evidence="5"/>
<dbReference type="GO" id="GO:0008933">
    <property type="term" value="F:peptidoglycan lytic transglycosylase activity"/>
    <property type="evidence" value="ECO:0007669"/>
    <property type="project" value="InterPro"/>
</dbReference>
<evidence type="ECO:0000256" key="2">
    <source>
        <dbReference type="ARBA" id="ARBA00009387"/>
    </source>
</evidence>
<dbReference type="EMBL" id="FWFJ01000018">
    <property type="protein sequence ID" value="SLN48231.1"/>
    <property type="molecule type" value="Genomic_DNA"/>
</dbReference>
<dbReference type="InterPro" id="IPR023346">
    <property type="entry name" value="Lysozyme-like_dom_sf"/>
</dbReference>
<comment type="similarity">
    <text evidence="2">Belongs to the virb1 family.</text>
</comment>
<dbReference type="InterPro" id="IPR000189">
    <property type="entry name" value="Transglyc_AS"/>
</dbReference>
<dbReference type="PROSITE" id="PS00922">
    <property type="entry name" value="TRANSGLYCOSYLASE"/>
    <property type="match status" value="1"/>
</dbReference>
<dbReference type="AlphaFoldDB" id="A0A1X6ZDW3"/>
<dbReference type="PANTHER" id="PTHR37423:SF2">
    <property type="entry name" value="MEMBRANE-BOUND LYTIC MUREIN TRANSGLYCOSYLASE C"/>
    <property type="match status" value="1"/>
</dbReference>
<dbReference type="CDD" id="cd00254">
    <property type="entry name" value="LT-like"/>
    <property type="match status" value="1"/>
</dbReference>
<proteinExistence type="inferred from homology"/>
<protein>
    <submittedName>
        <fullName evidence="5">Soluble lytic murein transglycosylase</fullName>
        <ecNumber evidence="5">4.2.2.-</ecNumber>
    </submittedName>
</protein>
<dbReference type="Pfam" id="PF01464">
    <property type="entry name" value="SLT"/>
    <property type="match status" value="1"/>
</dbReference>
<dbReference type="RefSeq" id="WP_085827034.1">
    <property type="nucleotide sequence ID" value="NZ_FWFJ01000018.1"/>
</dbReference>
<dbReference type="GO" id="GO:0016020">
    <property type="term" value="C:membrane"/>
    <property type="evidence" value="ECO:0007669"/>
    <property type="project" value="InterPro"/>
</dbReference>
<dbReference type="Proteomes" id="UP000194012">
    <property type="component" value="Unassembled WGS sequence"/>
</dbReference>
<comment type="similarity">
    <text evidence="1">Belongs to the transglycosylase Slt family.</text>
</comment>
<evidence type="ECO:0000313" key="6">
    <source>
        <dbReference type="Proteomes" id="UP000194012"/>
    </source>
</evidence>
<dbReference type="Gene3D" id="1.10.530.10">
    <property type="match status" value="1"/>
</dbReference>
<keyword evidence="3" id="KW-0732">Signal</keyword>
<name>A0A1X6ZDW3_9RHOB</name>
<sequence length="270" mass="28668">MKIIKVFGIAAILVWPLSVQAGDPPPFPEFTFKRQKPPAAGVKRRINVQIEPQSAVPAPAAADKDNAAPAPRVTSYSWFWDLVPPELSADTPARLRAATQQLSKPPSGKSIGAPRLQVLQEIALAEGRHILRETIGTRVSPALVLAVIAVESGGRADAISGAGAQGLMQLMPATASRFGVSDAMQPEQNIKGGVAYLDWLLGEFEGDALMALAGYNAGENAVKTHKGVPPYAETRDYVPKVLAAYEVARGLCKTRPELITDACALNLAMN</sequence>
<gene>
    <name evidence="5" type="primary">slt_1</name>
    <name evidence="5" type="ORF">ROG8370_02117</name>
</gene>